<comment type="caution">
    <text evidence="4">The sequence shown here is derived from an EMBL/GenBank/DDBJ whole genome shotgun (WGS) entry which is preliminary data.</text>
</comment>
<dbReference type="InterPro" id="IPR002347">
    <property type="entry name" value="SDR_fam"/>
</dbReference>
<evidence type="ECO:0000256" key="1">
    <source>
        <dbReference type="ARBA" id="ARBA00006484"/>
    </source>
</evidence>
<protein>
    <recommendedName>
        <fullName evidence="6">NAD(P)-binding protein</fullName>
    </recommendedName>
</protein>
<dbReference type="Pfam" id="PF00106">
    <property type="entry name" value="adh_short"/>
    <property type="match status" value="1"/>
</dbReference>
<keyword evidence="3" id="KW-0560">Oxidoreductase</keyword>
<dbReference type="EMBL" id="JAGPNK010000004">
    <property type="protein sequence ID" value="KAH7323078.1"/>
    <property type="molecule type" value="Genomic_DNA"/>
</dbReference>
<name>A0A8K0SUE6_9HYPO</name>
<evidence type="ECO:0000256" key="2">
    <source>
        <dbReference type="ARBA" id="ARBA00022857"/>
    </source>
</evidence>
<evidence type="ECO:0008006" key="6">
    <source>
        <dbReference type="Google" id="ProtNLM"/>
    </source>
</evidence>
<accession>A0A8K0SUE6</accession>
<organism evidence="4 5">
    <name type="scientific">Stachybotrys elegans</name>
    <dbReference type="NCBI Taxonomy" id="80388"/>
    <lineage>
        <taxon>Eukaryota</taxon>
        <taxon>Fungi</taxon>
        <taxon>Dikarya</taxon>
        <taxon>Ascomycota</taxon>
        <taxon>Pezizomycotina</taxon>
        <taxon>Sordariomycetes</taxon>
        <taxon>Hypocreomycetidae</taxon>
        <taxon>Hypocreales</taxon>
        <taxon>Stachybotryaceae</taxon>
        <taxon>Stachybotrys</taxon>
    </lineage>
</organism>
<sequence length="312" mass="34002">MAFHPDDLPDLSGRVYIVTGASSGIGYHTAVYLAQKGARVYVCARSEAKGETTVASIRALHPAANIEALIMDHGKLATVIAAAKTFASKETALHGLVNNAGIMATPFALTEDGYEAQFQTNYIAHWLFTYHLLPILRETAKNAPAGSVRIVNLTSAGEQFAPSIGINFQDTSLPQDSAMARYGQSKLVNILHAKTLHERYGPAAAGDEGIWTAAVHPGFVWTNLAEGHLELPWWMRVLAFAARMAGAFWPPDKGAWTSVYCVASPEMKREHSGHYFERIAQLGSESAKAKDMALAEKLDEWTRKEMEAKGFL</sequence>
<comment type="similarity">
    <text evidence="1">Belongs to the short-chain dehydrogenases/reductases (SDR) family.</text>
</comment>
<dbReference type="InterPro" id="IPR036291">
    <property type="entry name" value="NAD(P)-bd_dom_sf"/>
</dbReference>
<dbReference type="GO" id="GO:0016491">
    <property type="term" value="F:oxidoreductase activity"/>
    <property type="evidence" value="ECO:0007669"/>
    <property type="project" value="UniProtKB-KW"/>
</dbReference>
<keyword evidence="2" id="KW-0521">NADP</keyword>
<dbReference type="PANTHER" id="PTHR24320">
    <property type="entry name" value="RETINOL DEHYDROGENASE"/>
    <property type="match status" value="1"/>
</dbReference>
<keyword evidence="5" id="KW-1185">Reference proteome</keyword>
<dbReference type="OrthoDB" id="191139at2759"/>
<evidence type="ECO:0000256" key="3">
    <source>
        <dbReference type="ARBA" id="ARBA00023002"/>
    </source>
</evidence>
<dbReference type="PANTHER" id="PTHR24320:SF282">
    <property type="entry name" value="WW DOMAIN-CONTAINING OXIDOREDUCTASE"/>
    <property type="match status" value="1"/>
</dbReference>
<dbReference type="AlphaFoldDB" id="A0A8K0SUE6"/>
<dbReference type="Gene3D" id="3.40.50.720">
    <property type="entry name" value="NAD(P)-binding Rossmann-like Domain"/>
    <property type="match status" value="1"/>
</dbReference>
<evidence type="ECO:0000313" key="4">
    <source>
        <dbReference type="EMBL" id="KAH7323078.1"/>
    </source>
</evidence>
<dbReference type="Proteomes" id="UP000813444">
    <property type="component" value="Unassembled WGS sequence"/>
</dbReference>
<proteinExistence type="inferred from homology"/>
<dbReference type="SUPFAM" id="SSF51735">
    <property type="entry name" value="NAD(P)-binding Rossmann-fold domains"/>
    <property type="match status" value="1"/>
</dbReference>
<reference evidence="4" key="1">
    <citation type="journal article" date="2021" name="Nat. Commun.">
        <title>Genetic determinants of endophytism in the Arabidopsis root mycobiome.</title>
        <authorList>
            <person name="Mesny F."/>
            <person name="Miyauchi S."/>
            <person name="Thiergart T."/>
            <person name="Pickel B."/>
            <person name="Atanasova L."/>
            <person name="Karlsson M."/>
            <person name="Huettel B."/>
            <person name="Barry K.W."/>
            <person name="Haridas S."/>
            <person name="Chen C."/>
            <person name="Bauer D."/>
            <person name="Andreopoulos W."/>
            <person name="Pangilinan J."/>
            <person name="LaButti K."/>
            <person name="Riley R."/>
            <person name="Lipzen A."/>
            <person name="Clum A."/>
            <person name="Drula E."/>
            <person name="Henrissat B."/>
            <person name="Kohler A."/>
            <person name="Grigoriev I.V."/>
            <person name="Martin F.M."/>
            <person name="Hacquard S."/>
        </authorList>
    </citation>
    <scope>NUCLEOTIDE SEQUENCE</scope>
    <source>
        <strain evidence="4">MPI-CAGE-CH-0235</strain>
    </source>
</reference>
<dbReference type="PRINTS" id="PR00081">
    <property type="entry name" value="GDHRDH"/>
</dbReference>
<evidence type="ECO:0000313" key="5">
    <source>
        <dbReference type="Proteomes" id="UP000813444"/>
    </source>
</evidence>
<gene>
    <name evidence="4" type="ORF">B0I35DRAFT_450228</name>
</gene>